<dbReference type="OrthoDB" id="6830692at2"/>
<protein>
    <recommendedName>
        <fullName evidence="4">Transmembrane protein</fullName>
    </recommendedName>
</protein>
<gene>
    <name evidence="2" type="ORF">PKB_2969</name>
</gene>
<keyword evidence="1" id="KW-0812">Transmembrane</keyword>
<accession>A0A024HHF1</accession>
<sequence>MKPEPHFAAFPMANPPSYSRWLATGSTLLALVGGGGVLLRPFFEPRVTALLAAGVLLAWFLALLVCTLSFRLNRHTAQCYREETQQVSQAWWAQHRRQVALVESVLIGAAGTTDLHWRRVLAGKGSPPSVQEESGGQAIRLLQVFGADLVERERQLARQLATTWQQQRKPAALPALQCYWQGSPAGWSAFVQQMAQECPDVQLPEHPEPWQGMASLDAIIERLHGAPAEARILCAGCQSSASSRDARLPAGEAAVLWLLGTQGGARFTCGERFAAEQDDLAEVALRAVRQAELEKQAEACVAFSQPEVTQLGELGWPLNQHQQDAYWGELEGLQAMVVQTLAACHAEQHASPCAWLASDPDHTLALGVVQPDDASS</sequence>
<reference evidence="2 3" key="2">
    <citation type="submission" date="2014-05" db="EMBL/GenBank/DDBJ databases">
        <title>Genome sequence of the 3-chlorobenzoate degrading bacterium Pseudomonas knackmussii B13 shows multiple evidence for horizontal gene transfer.</title>
        <authorList>
            <person name="Miyazaki R."/>
            <person name="Bertelli C."/>
            <person name="Falquet L."/>
            <person name="Robinson-Rechavi M."/>
            <person name="Gharib W."/>
            <person name="Roy S."/>
            <person name="Van der Meer J.R."/>
        </authorList>
    </citation>
    <scope>NUCLEOTIDE SEQUENCE [LARGE SCALE GENOMIC DNA]</scope>
    <source>
        <strain evidence="2 3">B13</strain>
    </source>
</reference>
<dbReference type="EMBL" id="HG322950">
    <property type="protein sequence ID" value="CDF84316.1"/>
    <property type="molecule type" value="Genomic_DNA"/>
</dbReference>
<keyword evidence="1" id="KW-1133">Transmembrane helix</keyword>
<organism evidence="2 3">
    <name type="scientific">Pseudomonas knackmussii (strain DSM 6978 / CCUG 54928 / LMG 23759 / B13)</name>
    <dbReference type="NCBI Taxonomy" id="1301098"/>
    <lineage>
        <taxon>Bacteria</taxon>
        <taxon>Pseudomonadati</taxon>
        <taxon>Pseudomonadota</taxon>
        <taxon>Gammaproteobacteria</taxon>
        <taxon>Pseudomonadales</taxon>
        <taxon>Pseudomonadaceae</taxon>
        <taxon>Pseudomonas</taxon>
    </lineage>
</organism>
<dbReference type="PATRIC" id="fig|1301098.3.peg.2994"/>
<dbReference type="eggNOG" id="ENOG502Z8QI">
    <property type="taxonomic scope" value="Bacteria"/>
</dbReference>
<feature type="transmembrane region" description="Helical" evidence="1">
    <location>
        <begin position="21"/>
        <end position="43"/>
    </location>
</feature>
<evidence type="ECO:0000313" key="3">
    <source>
        <dbReference type="Proteomes" id="UP000025241"/>
    </source>
</evidence>
<dbReference type="STRING" id="1301098.PKB_2969"/>
<dbReference type="HOGENOM" id="CLU_721308_0_0_6"/>
<evidence type="ECO:0008006" key="4">
    <source>
        <dbReference type="Google" id="ProtNLM"/>
    </source>
</evidence>
<evidence type="ECO:0000313" key="2">
    <source>
        <dbReference type="EMBL" id="CDF84316.1"/>
    </source>
</evidence>
<reference evidence="2 3" key="1">
    <citation type="submission" date="2013-03" db="EMBL/GenBank/DDBJ databases">
        <authorList>
            <person name="Linke B."/>
        </authorList>
    </citation>
    <scope>NUCLEOTIDE SEQUENCE [LARGE SCALE GENOMIC DNA]</scope>
    <source>
        <strain evidence="2 3">B13</strain>
    </source>
</reference>
<keyword evidence="3" id="KW-1185">Reference proteome</keyword>
<feature type="transmembrane region" description="Helical" evidence="1">
    <location>
        <begin position="49"/>
        <end position="72"/>
    </location>
</feature>
<name>A0A024HHF1_PSEKB</name>
<proteinExistence type="predicted"/>
<dbReference type="RefSeq" id="WP_156958034.1">
    <property type="nucleotide sequence ID" value="NZ_HG322950.1"/>
</dbReference>
<evidence type="ECO:0000256" key="1">
    <source>
        <dbReference type="SAM" id="Phobius"/>
    </source>
</evidence>
<dbReference type="AlphaFoldDB" id="A0A024HHF1"/>
<keyword evidence="1" id="KW-0472">Membrane</keyword>
<dbReference type="Proteomes" id="UP000025241">
    <property type="component" value="Chromosome I"/>
</dbReference>
<dbReference type="KEGG" id="pkc:PKB_2969"/>